<evidence type="ECO:0000256" key="1">
    <source>
        <dbReference type="ARBA" id="ARBA00004651"/>
    </source>
</evidence>
<protein>
    <submittedName>
        <fullName evidence="7">MDR family MFS transporter</fullName>
    </submittedName>
</protein>
<dbReference type="Gene3D" id="1.20.1720.10">
    <property type="entry name" value="Multidrug resistance protein D"/>
    <property type="match status" value="1"/>
</dbReference>
<feature type="domain" description="Major facilitator superfamily (MFS) profile" evidence="6">
    <location>
        <begin position="20"/>
        <end position="499"/>
    </location>
</feature>
<feature type="transmembrane region" description="Helical" evidence="5">
    <location>
        <begin position="276"/>
        <end position="298"/>
    </location>
</feature>
<dbReference type="PRINTS" id="PR01036">
    <property type="entry name" value="TCRTETB"/>
</dbReference>
<dbReference type="InterPro" id="IPR036259">
    <property type="entry name" value="MFS_trans_sf"/>
</dbReference>
<dbReference type="RefSeq" id="WP_274189210.1">
    <property type="nucleotide sequence ID" value="NZ_BAABHN010000062.1"/>
</dbReference>
<feature type="transmembrane region" description="Helical" evidence="5">
    <location>
        <begin position="403"/>
        <end position="426"/>
    </location>
</feature>
<dbReference type="SUPFAM" id="SSF103473">
    <property type="entry name" value="MFS general substrate transporter"/>
    <property type="match status" value="1"/>
</dbReference>
<dbReference type="PANTHER" id="PTHR23501:SF197">
    <property type="entry name" value="COMD"/>
    <property type="match status" value="1"/>
</dbReference>
<dbReference type="PANTHER" id="PTHR23501">
    <property type="entry name" value="MAJOR FACILITATOR SUPERFAMILY"/>
    <property type="match status" value="1"/>
</dbReference>
<dbReference type="InterPro" id="IPR011701">
    <property type="entry name" value="MFS"/>
</dbReference>
<comment type="subcellular location">
    <subcellularLocation>
        <location evidence="1">Cell membrane</location>
        <topology evidence="1">Multi-pass membrane protein</topology>
    </subcellularLocation>
</comment>
<feature type="transmembrane region" description="Helical" evidence="5">
    <location>
        <begin position="472"/>
        <end position="494"/>
    </location>
</feature>
<keyword evidence="4 5" id="KW-0472">Membrane</keyword>
<dbReference type="EMBL" id="JBHSIM010000062">
    <property type="protein sequence ID" value="MFC4836394.1"/>
    <property type="molecule type" value="Genomic_DNA"/>
</dbReference>
<evidence type="ECO:0000256" key="5">
    <source>
        <dbReference type="SAM" id="Phobius"/>
    </source>
</evidence>
<name>A0ABV9RS88_9PSEU</name>
<evidence type="ECO:0000313" key="8">
    <source>
        <dbReference type="Proteomes" id="UP001595909"/>
    </source>
</evidence>
<feature type="transmembrane region" description="Helical" evidence="5">
    <location>
        <begin position="310"/>
        <end position="329"/>
    </location>
</feature>
<feature type="transmembrane region" description="Helical" evidence="5">
    <location>
        <begin position="368"/>
        <end position="391"/>
    </location>
</feature>
<evidence type="ECO:0000256" key="2">
    <source>
        <dbReference type="ARBA" id="ARBA00022692"/>
    </source>
</evidence>
<reference evidence="8" key="1">
    <citation type="journal article" date="2019" name="Int. J. Syst. Evol. Microbiol.">
        <title>The Global Catalogue of Microorganisms (GCM) 10K type strain sequencing project: providing services to taxonomists for standard genome sequencing and annotation.</title>
        <authorList>
            <consortium name="The Broad Institute Genomics Platform"/>
            <consortium name="The Broad Institute Genome Sequencing Center for Infectious Disease"/>
            <person name="Wu L."/>
            <person name="Ma J."/>
        </authorList>
    </citation>
    <scope>NUCLEOTIDE SEQUENCE [LARGE SCALE GENOMIC DNA]</scope>
    <source>
        <strain evidence="8">CCUG 50347</strain>
    </source>
</reference>
<feature type="transmembrane region" description="Helical" evidence="5">
    <location>
        <begin position="341"/>
        <end position="362"/>
    </location>
</feature>
<accession>A0ABV9RS88</accession>
<keyword evidence="3 5" id="KW-1133">Transmembrane helix</keyword>
<feature type="transmembrane region" description="Helical" evidence="5">
    <location>
        <begin position="207"/>
        <end position="227"/>
    </location>
</feature>
<sequence length="619" mass="63492">MSAPTTAPAAAPETRHVLVALSGLLMALFVAILSSTIVSNALPRILADLGGSQAQYTWVVTASLLAMTASTPIWGKLADLFSKKLLVQIAITVFIVGSMLCGLTTNTEALIGFRVLQGLGMGGLMALAQVVIAAIIPPRERGRYSGYLGAIMAVATVGGPLIGGVIVDSIGWRWCFYVTVPIAVVALVVLQRTLTVPTVRREVHIDYLGAVLIAAGVSALLVWTSLAGKQFAWGSWASVAWVGGGVLALVLAVVVESRVREPIVPLHLFRNPTVTLATVAGLCVGVAMFGSTVYLSQFFQLARGASATEAGLLTLPMIGGLFLASTIVGQLITRYGRWKPYLVGGGVLLTVGLLGEGLLVSATVSYPVLAVFMAMVGIGVGATQQNLVLAVQNQVAMSEMGAASSTVAFFRSLGGAAGVAALGALLSTQVTTSITQGLGALGLPASATGQIPNLATLPEPVRGVIENAYGDAIASVFLAAAPLALVALVAVLLLREVPLRTTIDVEEVPAAGPAVHDPDTAPAPLHRPTLAGVVRRGEHPAPGAVLTVVDADGQQLGRAVAGGDGSYTVDTQDAGRPHLLVVQWHGAPHVEALGGATGPQYRDVALPRAASGRHALSRT</sequence>
<dbReference type="Pfam" id="PF07690">
    <property type="entry name" value="MFS_1"/>
    <property type="match status" value="1"/>
</dbReference>
<comment type="caution">
    <text evidence="7">The sequence shown here is derived from an EMBL/GenBank/DDBJ whole genome shotgun (WGS) entry which is preliminary data.</text>
</comment>
<keyword evidence="8" id="KW-1185">Reference proteome</keyword>
<feature type="transmembrane region" description="Helical" evidence="5">
    <location>
        <begin position="85"/>
        <end position="105"/>
    </location>
</feature>
<dbReference type="PROSITE" id="PS50850">
    <property type="entry name" value="MFS"/>
    <property type="match status" value="1"/>
</dbReference>
<dbReference type="InterPro" id="IPR020846">
    <property type="entry name" value="MFS_dom"/>
</dbReference>
<evidence type="ECO:0000313" key="7">
    <source>
        <dbReference type="EMBL" id="MFC4836394.1"/>
    </source>
</evidence>
<dbReference type="CDD" id="cd17502">
    <property type="entry name" value="MFS_Azr1_MDR_like"/>
    <property type="match status" value="1"/>
</dbReference>
<feature type="transmembrane region" description="Helical" evidence="5">
    <location>
        <begin position="147"/>
        <end position="170"/>
    </location>
</feature>
<feature type="transmembrane region" description="Helical" evidence="5">
    <location>
        <begin position="17"/>
        <end position="42"/>
    </location>
</feature>
<evidence type="ECO:0000259" key="6">
    <source>
        <dbReference type="PROSITE" id="PS50850"/>
    </source>
</evidence>
<feature type="transmembrane region" description="Helical" evidence="5">
    <location>
        <begin position="233"/>
        <end position="255"/>
    </location>
</feature>
<feature type="transmembrane region" description="Helical" evidence="5">
    <location>
        <begin position="176"/>
        <end position="195"/>
    </location>
</feature>
<keyword evidence="2 5" id="KW-0812">Transmembrane</keyword>
<organism evidence="7 8">
    <name type="scientific">Actinomycetospora chibensis</name>
    <dbReference type="NCBI Taxonomy" id="663606"/>
    <lineage>
        <taxon>Bacteria</taxon>
        <taxon>Bacillati</taxon>
        <taxon>Actinomycetota</taxon>
        <taxon>Actinomycetes</taxon>
        <taxon>Pseudonocardiales</taxon>
        <taxon>Pseudonocardiaceae</taxon>
        <taxon>Actinomycetospora</taxon>
    </lineage>
</organism>
<feature type="transmembrane region" description="Helical" evidence="5">
    <location>
        <begin position="54"/>
        <end position="73"/>
    </location>
</feature>
<gene>
    <name evidence="7" type="ORF">ACFPEL_28575</name>
</gene>
<dbReference type="Gene3D" id="1.20.1250.20">
    <property type="entry name" value="MFS general substrate transporter like domains"/>
    <property type="match status" value="1"/>
</dbReference>
<dbReference type="Proteomes" id="UP001595909">
    <property type="component" value="Unassembled WGS sequence"/>
</dbReference>
<evidence type="ECO:0000256" key="4">
    <source>
        <dbReference type="ARBA" id="ARBA00023136"/>
    </source>
</evidence>
<proteinExistence type="predicted"/>
<evidence type="ECO:0000256" key="3">
    <source>
        <dbReference type="ARBA" id="ARBA00022989"/>
    </source>
</evidence>
<feature type="transmembrane region" description="Helical" evidence="5">
    <location>
        <begin position="111"/>
        <end position="135"/>
    </location>
</feature>